<dbReference type="InterPro" id="IPR005135">
    <property type="entry name" value="Endo/exonuclease/phosphatase"/>
</dbReference>
<dbReference type="GO" id="GO:0004527">
    <property type="term" value="F:exonuclease activity"/>
    <property type="evidence" value="ECO:0007669"/>
    <property type="project" value="UniProtKB-KW"/>
</dbReference>
<keyword evidence="1" id="KW-0378">Hydrolase</keyword>
<name>A0A1L8QPW1_9ENTE</name>
<comment type="caution">
    <text evidence="4">The sequence shown here is derived from an EMBL/GenBank/DDBJ whole genome shotgun (WGS) entry which is preliminary data.</text>
</comment>
<evidence type="ECO:0000313" key="3">
    <source>
        <dbReference type="EMBL" id="MCC9272797.1"/>
    </source>
</evidence>
<protein>
    <submittedName>
        <fullName evidence="4">Endonuclease/exonuclease/phosphatase family protein</fullName>
    </submittedName>
</protein>
<evidence type="ECO:0000256" key="1">
    <source>
        <dbReference type="ARBA" id="ARBA00022801"/>
    </source>
</evidence>
<dbReference type="Proteomes" id="UP000182149">
    <property type="component" value="Unassembled WGS sequence"/>
</dbReference>
<dbReference type="AlphaFoldDB" id="A0A1L8QPW1"/>
<dbReference type="InterPro" id="IPR036691">
    <property type="entry name" value="Endo/exonu/phosph_ase_sf"/>
</dbReference>
<evidence type="ECO:0000313" key="4">
    <source>
        <dbReference type="EMBL" id="OJG09542.1"/>
    </source>
</evidence>
<sequence>MHVLTLNCHSWVEENSLEKLQQLVDTIVKEKFDVVLLQEVNQRIGSEPAILDEWYCFNNDPWPILADNFALVLSQALQIKDEPYYWTWGFSHIGYGKYEEGLAILSKEPLLAKVSLMSTCDDIQEAARRILLSGVTESAGNLYTIGNVHHSWWEGGAFETEWARAEELLSDTRYPIILGGDFNQIAGTIGHQRVLDSPLALQDSFLVAEKRRGEATIEGPIDGWQDQQGSLRIDYLFVSDGLRVTQHDVMFDGHTEPVVSDHFGVRIRLAE</sequence>
<dbReference type="PANTHER" id="PTHR15822:SF23">
    <property type="entry name" value="ENDONUCLEASE_EXONUCLEASE_PHOSPHATASE FAMILY PROTEIN"/>
    <property type="match status" value="1"/>
</dbReference>
<dbReference type="RefSeq" id="WP_071875402.1">
    <property type="nucleotide sequence ID" value="NZ_JBHSHF010000005.1"/>
</dbReference>
<organism evidence="4 5">
    <name type="scientific">Enterococcus aquimarinus</name>
    <dbReference type="NCBI Taxonomy" id="328396"/>
    <lineage>
        <taxon>Bacteria</taxon>
        <taxon>Bacillati</taxon>
        <taxon>Bacillota</taxon>
        <taxon>Bacilli</taxon>
        <taxon>Lactobacillales</taxon>
        <taxon>Enterococcaceae</taxon>
        <taxon>Enterococcus</taxon>
    </lineage>
</organism>
<dbReference type="GO" id="GO:0004519">
    <property type="term" value="F:endonuclease activity"/>
    <property type="evidence" value="ECO:0007669"/>
    <property type="project" value="UniProtKB-KW"/>
</dbReference>
<feature type="domain" description="Endonuclease/exonuclease/phosphatase" evidence="2">
    <location>
        <begin position="19"/>
        <end position="262"/>
    </location>
</feature>
<evidence type="ECO:0000259" key="2">
    <source>
        <dbReference type="Pfam" id="PF03372"/>
    </source>
</evidence>
<dbReference type="EMBL" id="JAJJVO010000013">
    <property type="protein sequence ID" value="MCC9272797.1"/>
    <property type="molecule type" value="Genomic_DNA"/>
</dbReference>
<accession>A0A1L8QPW1</accession>
<dbReference type="PANTHER" id="PTHR15822">
    <property type="entry name" value="TRAF AND TNF RECEPTOR-ASSOCIATED PROTEIN"/>
    <property type="match status" value="1"/>
</dbReference>
<reference evidence="3" key="2">
    <citation type="journal article" date="2021" name="PeerJ">
        <title>Extensive microbial diversity within the chicken gut microbiome revealed by metagenomics and culture.</title>
        <authorList>
            <person name="Gilroy R."/>
            <person name="Ravi A."/>
            <person name="Getino M."/>
            <person name="Pursley I."/>
            <person name="Horton D.L."/>
            <person name="Alikhan N.F."/>
            <person name="Baker D."/>
            <person name="Gharbi K."/>
            <person name="Hall N."/>
            <person name="Watson M."/>
            <person name="Adriaenssens E.M."/>
            <person name="Foster-Nyarko E."/>
            <person name="Jarju S."/>
            <person name="Secka A."/>
            <person name="Antonio M."/>
            <person name="Oren A."/>
            <person name="Chaudhuri R.R."/>
            <person name="La Ragione R."/>
            <person name="Hildebrand F."/>
            <person name="Pallen M.J."/>
        </authorList>
    </citation>
    <scope>NUCLEOTIDE SEQUENCE</scope>
    <source>
        <strain evidence="3">150</strain>
    </source>
</reference>
<proteinExistence type="predicted"/>
<dbReference type="STRING" id="328396.RU93_GL000702"/>
<dbReference type="CDD" id="cd09079">
    <property type="entry name" value="RgfB-like"/>
    <property type="match status" value="1"/>
</dbReference>
<dbReference type="OrthoDB" id="9812537at2"/>
<reference evidence="4 5" key="1">
    <citation type="submission" date="2014-12" db="EMBL/GenBank/DDBJ databases">
        <title>Draft genome sequences of 29 type strains of Enterococci.</title>
        <authorList>
            <person name="Zhong Z."/>
            <person name="Sun Z."/>
            <person name="Liu W."/>
            <person name="Zhang W."/>
            <person name="Zhang H."/>
        </authorList>
    </citation>
    <scope>NUCLEOTIDE SEQUENCE [LARGE SCALE GENOMIC DNA]</scope>
    <source>
        <strain evidence="4 5">DSM 17690</strain>
    </source>
</reference>
<dbReference type="Proteomes" id="UP000813384">
    <property type="component" value="Unassembled WGS sequence"/>
</dbReference>
<dbReference type="EMBL" id="JXKD01000015">
    <property type="protein sequence ID" value="OJG09542.1"/>
    <property type="molecule type" value="Genomic_DNA"/>
</dbReference>
<dbReference type="InterPro" id="IPR051547">
    <property type="entry name" value="TDP2-like"/>
</dbReference>
<evidence type="ECO:0000313" key="5">
    <source>
        <dbReference type="Proteomes" id="UP000182149"/>
    </source>
</evidence>
<dbReference type="Pfam" id="PF03372">
    <property type="entry name" value="Exo_endo_phos"/>
    <property type="match status" value="1"/>
</dbReference>
<gene>
    <name evidence="3" type="ORF">K8V42_00635</name>
    <name evidence="4" type="ORF">RU93_GL000702</name>
</gene>
<keyword evidence="5" id="KW-1185">Reference proteome</keyword>
<reference evidence="3" key="3">
    <citation type="submission" date="2021-11" db="EMBL/GenBank/DDBJ databases">
        <authorList>
            <person name="Gilroy R."/>
        </authorList>
    </citation>
    <scope>NUCLEOTIDE SEQUENCE</scope>
    <source>
        <strain evidence="3">150</strain>
    </source>
</reference>
<keyword evidence="4" id="KW-0255">Endonuclease</keyword>
<dbReference type="SUPFAM" id="SSF56219">
    <property type="entry name" value="DNase I-like"/>
    <property type="match status" value="1"/>
</dbReference>
<keyword evidence="4" id="KW-0540">Nuclease</keyword>
<dbReference type="Gene3D" id="3.60.10.10">
    <property type="entry name" value="Endonuclease/exonuclease/phosphatase"/>
    <property type="match status" value="1"/>
</dbReference>
<keyword evidence="4" id="KW-0269">Exonuclease</keyword>